<dbReference type="AlphaFoldDB" id="A0A3S8S0R1"/>
<proteinExistence type="predicted"/>
<keyword evidence="2" id="KW-1185">Reference proteome</keyword>
<organism evidence="1 2">
    <name type="scientific">Paenibacillus lentus</name>
    <dbReference type="NCBI Taxonomy" id="1338368"/>
    <lineage>
        <taxon>Bacteria</taxon>
        <taxon>Bacillati</taxon>
        <taxon>Bacillota</taxon>
        <taxon>Bacilli</taxon>
        <taxon>Bacillales</taxon>
        <taxon>Paenibacillaceae</taxon>
        <taxon>Paenibacillus</taxon>
    </lineage>
</organism>
<evidence type="ECO:0008006" key="3">
    <source>
        <dbReference type="Google" id="ProtNLM"/>
    </source>
</evidence>
<sequence>MNQKDRIELFKAMMNKANINEDFLDWLIQEGFFTAPASRKYHGNYEGGLFDHSYAVTETLVEITERMNLEWQLPRSPYVIGMFHDICKLDQYKKVIDVEGVQYMGKDEVEGEKYHYEYKESSLFPGHGDKSVLMLAAWIHLTEEEILCIRYHMGAYETNDWTYFDRAIRKYETVLWTHTADMVASKVNGI</sequence>
<dbReference type="Gene3D" id="1.10.3210.10">
    <property type="entry name" value="Hypothetical protein af1432"/>
    <property type="match status" value="1"/>
</dbReference>
<dbReference type="SUPFAM" id="SSF109604">
    <property type="entry name" value="HD-domain/PDEase-like"/>
    <property type="match status" value="1"/>
</dbReference>
<accession>A0A3S8S0R1</accession>
<reference evidence="1 2" key="1">
    <citation type="submission" date="2018-11" db="EMBL/GenBank/DDBJ databases">
        <title>Genome sequencing of Paenibacillus lentus DSM25539(T).</title>
        <authorList>
            <person name="Kook J.-K."/>
            <person name="Park S.-N."/>
            <person name="Lim Y.K."/>
        </authorList>
    </citation>
    <scope>NUCLEOTIDE SEQUENCE [LARGE SCALE GENOMIC DNA]</scope>
    <source>
        <strain evidence="1 2">DSM 25539</strain>
    </source>
</reference>
<dbReference type="Proteomes" id="UP000273145">
    <property type="component" value="Chromosome"/>
</dbReference>
<dbReference type="EMBL" id="CP034248">
    <property type="protein sequence ID" value="AZK48796.1"/>
    <property type="molecule type" value="Genomic_DNA"/>
</dbReference>
<gene>
    <name evidence="1" type="ORF">EIM92_00075</name>
</gene>
<evidence type="ECO:0000313" key="1">
    <source>
        <dbReference type="EMBL" id="AZK48796.1"/>
    </source>
</evidence>
<name>A0A3S8S0R1_9BACL</name>
<dbReference type="KEGG" id="plen:EIM92_00075"/>
<dbReference type="OrthoDB" id="9778453at2"/>
<evidence type="ECO:0000313" key="2">
    <source>
        <dbReference type="Proteomes" id="UP000273145"/>
    </source>
</evidence>
<protein>
    <recommendedName>
        <fullName evidence="3">HD domain-containing protein</fullName>
    </recommendedName>
</protein>